<dbReference type="InterPro" id="IPR039422">
    <property type="entry name" value="MarR/SlyA-like"/>
</dbReference>
<dbReference type="Gene3D" id="1.10.10.10">
    <property type="entry name" value="Winged helix-like DNA-binding domain superfamily/Winged helix DNA-binding domain"/>
    <property type="match status" value="1"/>
</dbReference>
<keyword evidence="3" id="KW-1185">Reference proteome</keyword>
<organism evidence="2 3">
    <name type="scientific">Microlunatus kandeliicorticis</name>
    <dbReference type="NCBI Taxonomy" id="1759536"/>
    <lineage>
        <taxon>Bacteria</taxon>
        <taxon>Bacillati</taxon>
        <taxon>Actinomycetota</taxon>
        <taxon>Actinomycetes</taxon>
        <taxon>Propionibacteriales</taxon>
        <taxon>Propionibacteriaceae</taxon>
        <taxon>Microlunatus</taxon>
    </lineage>
</organism>
<dbReference type="RefSeq" id="WP_182559599.1">
    <property type="nucleotide sequence ID" value="NZ_JACGWT010000002.1"/>
</dbReference>
<dbReference type="SUPFAM" id="SSF46785">
    <property type="entry name" value="Winged helix' DNA-binding domain"/>
    <property type="match status" value="1"/>
</dbReference>
<evidence type="ECO:0000259" key="1">
    <source>
        <dbReference type="PROSITE" id="PS50995"/>
    </source>
</evidence>
<dbReference type="InterPro" id="IPR000835">
    <property type="entry name" value="HTH_MarR-typ"/>
</dbReference>
<gene>
    <name evidence="2" type="ORF">FHX74_001685</name>
</gene>
<dbReference type="SMART" id="SM00347">
    <property type="entry name" value="HTH_MARR"/>
    <property type="match status" value="1"/>
</dbReference>
<reference evidence="2 3" key="1">
    <citation type="submission" date="2020-07" db="EMBL/GenBank/DDBJ databases">
        <title>Sequencing the genomes of 1000 actinobacteria strains.</title>
        <authorList>
            <person name="Klenk H.-P."/>
        </authorList>
    </citation>
    <scope>NUCLEOTIDE SEQUENCE [LARGE SCALE GENOMIC DNA]</scope>
    <source>
        <strain evidence="2 3">DSM 100723</strain>
    </source>
</reference>
<dbReference type="EMBL" id="JACGWT010000002">
    <property type="protein sequence ID" value="MBA8794080.1"/>
    <property type="molecule type" value="Genomic_DNA"/>
</dbReference>
<name>A0A7W3IRZ6_9ACTN</name>
<proteinExistence type="predicted"/>
<dbReference type="GO" id="GO:0003677">
    <property type="term" value="F:DNA binding"/>
    <property type="evidence" value="ECO:0007669"/>
    <property type="project" value="UniProtKB-KW"/>
</dbReference>
<accession>A0A7W3IRZ6</accession>
<feature type="domain" description="HTH marR-type" evidence="1">
    <location>
        <begin position="1"/>
        <end position="131"/>
    </location>
</feature>
<dbReference type="GO" id="GO:0003700">
    <property type="term" value="F:DNA-binding transcription factor activity"/>
    <property type="evidence" value="ECO:0007669"/>
    <property type="project" value="InterPro"/>
</dbReference>
<dbReference type="AlphaFoldDB" id="A0A7W3IRZ6"/>
<dbReference type="GO" id="GO:0006950">
    <property type="term" value="P:response to stress"/>
    <property type="evidence" value="ECO:0007669"/>
    <property type="project" value="TreeGrafter"/>
</dbReference>
<evidence type="ECO:0000313" key="2">
    <source>
        <dbReference type="EMBL" id="MBA8794080.1"/>
    </source>
</evidence>
<dbReference type="Pfam" id="PF12802">
    <property type="entry name" value="MarR_2"/>
    <property type="match status" value="1"/>
</dbReference>
<dbReference type="PANTHER" id="PTHR33164:SF103">
    <property type="entry name" value="REGULATORY PROTEIN MARR"/>
    <property type="match status" value="1"/>
</dbReference>
<dbReference type="PANTHER" id="PTHR33164">
    <property type="entry name" value="TRANSCRIPTIONAL REGULATOR, MARR FAMILY"/>
    <property type="match status" value="1"/>
</dbReference>
<dbReference type="PROSITE" id="PS50995">
    <property type="entry name" value="HTH_MARR_2"/>
    <property type="match status" value="1"/>
</dbReference>
<evidence type="ECO:0000313" key="3">
    <source>
        <dbReference type="Proteomes" id="UP000523079"/>
    </source>
</evidence>
<keyword evidence="2" id="KW-0238">DNA-binding</keyword>
<protein>
    <submittedName>
        <fullName evidence="2">DNA-binding MarR family transcriptional regulator</fullName>
    </submittedName>
</protein>
<dbReference type="InterPro" id="IPR036390">
    <property type="entry name" value="WH_DNA-bd_sf"/>
</dbReference>
<dbReference type="InterPro" id="IPR036388">
    <property type="entry name" value="WH-like_DNA-bd_sf"/>
</dbReference>
<sequence>MPASLRLVARAVTQRFAEVLDRVDVPLTLVQLRALYALLDEPDGVPLRHWAQKLRMSDPSASRLGQRLERDGLVDRQAGAARALSVVITDRGREAVSQIEREQSRELYRMTEPLAAGDRSTLLSLVERLTDQARADHQERR</sequence>
<dbReference type="Proteomes" id="UP000523079">
    <property type="component" value="Unassembled WGS sequence"/>
</dbReference>
<comment type="caution">
    <text evidence="2">The sequence shown here is derived from an EMBL/GenBank/DDBJ whole genome shotgun (WGS) entry which is preliminary data.</text>
</comment>